<feature type="transmembrane region" description="Helical" evidence="1">
    <location>
        <begin position="82"/>
        <end position="105"/>
    </location>
</feature>
<keyword evidence="1" id="KW-0812">Transmembrane</keyword>
<organism evidence="2 3">
    <name type="scientific">Ectopseudomonas mendocina S5.2</name>
    <dbReference type="NCBI Taxonomy" id="1225174"/>
    <lineage>
        <taxon>Bacteria</taxon>
        <taxon>Pseudomonadati</taxon>
        <taxon>Pseudomonadota</taxon>
        <taxon>Gammaproteobacteria</taxon>
        <taxon>Pseudomonadales</taxon>
        <taxon>Pseudomonadaceae</taxon>
        <taxon>Ectopseudomonas</taxon>
    </lineage>
</organism>
<keyword evidence="3" id="KW-1185">Reference proteome</keyword>
<keyword evidence="2" id="KW-0614">Plasmid</keyword>
<accession>A0ABM5W3F4</accession>
<dbReference type="EMBL" id="CP013125">
    <property type="protein sequence ID" value="ALN21758.1"/>
    <property type="molecule type" value="Genomic_DNA"/>
</dbReference>
<feature type="transmembrane region" description="Helical" evidence="1">
    <location>
        <begin position="21"/>
        <end position="41"/>
    </location>
</feature>
<keyword evidence="1" id="KW-0472">Membrane</keyword>
<keyword evidence="1" id="KW-1133">Transmembrane helix</keyword>
<evidence type="ECO:0000256" key="1">
    <source>
        <dbReference type="SAM" id="Phobius"/>
    </source>
</evidence>
<evidence type="ECO:0000313" key="2">
    <source>
        <dbReference type="EMBL" id="ALN21758.1"/>
    </source>
</evidence>
<evidence type="ECO:0000313" key="3">
    <source>
        <dbReference type="Proteomes" id="UP000028530"/>
    </source>
</evidence>
<dbReference type="Proteomes" id="UP000028530">
    <property type="component" value="Plasmid pPME5"/>
</dbReference>
<protein>
    <submittedName>
        <fullName evidence="2">Uncharacterized protein</fullName>
    </submittedName>
</protein>
<reference evidence="2 3" key="1">
    <citation type="submission" date="2015-11" db="EMBL/GenBank/DDBJ databases">
        <authorList>
            <person name="Chong T.M."/>
            <person name="Chan K.G."/>
            <person name="Dessaux Y."/>
        </authorList>
    </citation>
    <scope>NUCLEOTIDE SEQUENCE [LARGE SCALE GENOMIC DNA]</scope>
    <source>
        <strain evidence="2 3">S5.2</strain>
        <plasmid evidence="3">Plasmid</plasmid>
    </source>
</reference>
<proteinExistence type="predicted"/>
<gene>
    <name evidence="2" type="ORF">DW68_024070</name>
</gene>
<geneLocation type="plasmid" evidence="3"/>
<sequence>MSFVRQFRESMRSLPAGVRAVIWMLAIGPSLLWVPTVWFIITELRRGDAILKVYGVALEAGVGKEAIQAIEPALVVMPSLTLVSSVALVALIGAIVAFFCMPSVLRRRRASGAAKESV</sequence>
<name>A0ABM5W3F4_ECTME</name>